<name>K1SGK4_9ZZZZ</name>
<sequence>LKDEIKWSQHKAMSYLSTIELRGIDRTGILLDLAKTVSEDFSINIRQINIQTHDNIFEGTISLYVKDAEGLHAIMDKIRKIKGIDTVKRNQD</sequence>
<protein>
    <submittedName>
        <fullName evidence="2">RelA/SpoT family protein</fullName>
    </submittedName>
</protein>
<evidence type="ECO:0000313" key="2">
    <source>
        <dbReference type="EMBL" id="EKC46496.1"/>
    </source>
</evidence>
<feature type="domain" description="ACT" evidence="1">
    <location>
        <begin position="12"/>
        <end position="89"/>
    </location>
</feature>
<dbReference type="InterPro" id="IPR002912">
    <property type="entry name" value="ACT_dom"/>
</dbReference>
<reference evidence="2" key="1">
    <citation type="journal article" date="2013" name="Environ. Microbiol.">
        <title>Microbiota from the distal guts of lean and obese adolescents exhibit partial functional redundancy besides clear differences in community structure.</title>
        <authorList>
            <person name="Ferrer M."/>
            <person name="Ruiz A."/>
            <person name="Lanza F."/>
            <person name="Haange S.B."/>
            <person name="Oberbach A."/>
            <person name="Till H."/>
            <person name="Bargiela R."/>
            <person name="Campoy C."/>
            <person name="Segura M.T."/>
            <person name="Richter M."/>
            <person name="von Bergen M."/>
            <person name="Seifert J."/>
            <person name="Suarez A."/>
        </authorList>
    </citation>
    <scope>NUCLEOTIDE SEQUENCE</scope>
</reference>
<comment type="caution">
    <text evidence="2">The sequence shown here is derived from an EMBL/GenBank/DDBJ whole genome shotgun (WGS) entry which is preliminary data.</text>
</comment>
<dbReference type="AlphaFoldDB" id="K1SGK4"/>
<gene>
    <name evidence="2" type="ORF">LEA_19822</name>
</gene>
<dbReference type="InterPro" id="IPR045865">
    <property type="entry name" value="ACT-like_dom_sf"/>
</dbReference>
<feature type="non-terminal residue" evidence="2">
    <location>
        <position position="1"/>
    </location>
</feature>
<dbReference type="CDD" id="cd04876">
    <property type="entry name" value="ACT_RelA-SpoT"/>
    <property type="match status" value="1"/>
</dbReference>
<evidence type="ECO:0000259" key="1">
    <source>
        <dbReference type="Pfam" id="PF13291"/>
    </source>
</evidence>
<proteinExistence type="predicted"/>
<dbReference type="EMBL" id="AJWY01013618">
    <property type="protein sequence ID" value="EKC46496.1"/>
    <property type="molecule type" value="Genomic_DNA"/>
</dbReference>
<dbReference type="Pfam" id="PF13291">
    <property type="entry name" value="ACT_4"/>
    <property type="match status" value="1"/>
</dbReference>
<accession>K1SGK4</accession>
<organism evidence="2">
    <name type="scientific">human gut metagenome</name>
    <dbReference type="NCBI Taxonomy" id="408170"/>
    <lineage>
        <taxon>unclassified sequences</taxon>
        <taxon>metagenomes</taxon>
        <taxon>organismal metagenomes</taxon>
    </lineage>
</organism>
<dbReference type="SUPFAM" id="SSF55021">
    <property type="entry name" value="ACT-like"/>
    <property type="match status" value="1"/>
</dbReference>
<dbReference type="Gene3D" id="3.30.70.260">
    <property type="match status" value="1"/>
</dbReference>